<evidence type="ECO:0000313" key="1">
    <source>
        <dbReference type="EMBL" id="JAD69319.1"/>
    </source>
</evidence>
<accession>A0A0A9BZ39</accession>
<organism evidence="1">
    <name type="scientific">Arundo donax</name>
    <name type="common">Giant reed</name>
    <name type="synonym">Donax arundinaceus</name>
    <dbReference type="NCBI Taxonomy" id="35708"/>
    <lineage>
        <taxon>Eukaryota</taxon>
        <taxon>Viridiplantae</taxon>
        <taxon>Streptophyta</taxon>
        <taxon>Embryophyta</taxon>
        <taxon>Tracheophyta</taxon>
        <taxon>Spermatophyta</taxon>
        <taxon>Magnoliopsida</taxon>
        <taxon>Liliopsida</taxon>
        <taxon>Poales</taxon>
        <taxon>Poaceae</taxon>
        <taxon>PACMAD clade</taxon>
        <taxon>Arundinoideae</taxon>
        <taxon>Arundineae</taxon>
        <taxon>Arundo</taxon>
    </lineage>
</organism>
<name>A0A0A9BZ39_ARUDO</name>
<reference evidence="1" key="2">
    <citation type="journal article" date="2015" name="Data Brief">
        <title>Shoot transcriptome of the giant reed, Arundo donax.</title>
        <authorList>
            <person name="Barrero R.A."/>
            <person name="Guerrero F.D."/>
            <person name="Moolhuijzen P."/>
            <person name="Goolsby J.A."/>
            <person name="Tidwell J."/>
            <person name="Bellgard S.E."/>
            <person name="Bellgard M.I."/>
        </authorList>
    </citation>
    <scope>NUCLEOTIDE SEQUENCE</scope>
    <source>
        <tissue evidence="1">Shoot tissue taken approximately 20 cm above the soil surface</tissue>
    </source>
</reference>
<sequence length="42" mass="5223">MMPWKSFRTYIRFTLLLSTLTNLKSTWFFSKRIIHICRNHFS</sequence>
<reference evidence="1" key="1">
    <citation type="submission" date="2014-09" db="EMBL/GenBank/DDBJ databases">
        <authorList>
            <person name="Magalhaes I.L.F."/>
            <person name="Oliveira U."/>
            <person name="Santos F.R."/>
            <person name="Vidigal T.H.D.A."/>
            <person name="Brescovit A.D."/>
            <person name="Santos A.J."/>
        </authorList>
    </citation>
    <scope>NUCLEOTIDE SEQUENCE</scope>
    <source>
        <tissue evidence="1">Shoot tissue taken approximately 20 cm above the soil surface</tissue>
    </source>
</reference>
<dbReference type="AlphaFoldDB" id="A0A0A9BZ39"/>
<protein>
    <submittedName>
        <fullName evidence="1">Uncharacterized protein</fullName>
    </submittedName>
</protein>
<dbReference type="EMBL" id="GBRH01228576">
    <property type="protein sequence ID" value="JAD69319.1"/>
    <property type="molecule type" value="Transcribed_RNA"/>
</dbReference>
<proteinExistence type="predicted"/>